<keyword evidence="4" id="KW-1185">Reference proteome</keyword>
<name>A0A1S2LMN1_9BACI</name>
<proteinExistence type="predicted"/>
<dbReference type="AlphaFoldDB" id="A0A1S2LMN1"/>
<dbReference type="Proteomes" id="UP000180098">
    <property type="component" value="Unassembled WGS sequence"/>
</dbReference>
<reference evidence="3 4" key="1">
    <citation type="submission" date="2016-10" db="EMBL/GenBank/DDBJ databases">
        <title>Draft genome sequences of four alkaliphilic bacteria belonging to the Anaerobacillus genus.</title>
        <authorList>
            <person name="Bassil N.M."/>
            <person name="Lloyd J.R."/>
        </authorList>
    </citation>
    <scope>NUCLEOTIDE SEQUENCE [LARGE SCALE GENOMIC DNA]</scope>
    <source>
        <strain evidence="3 4">DSM 15340</strain>
    </source>
</reference>
<dbReference type="Gene3D" id="3.40.50.1820">
    <property type="entry name" value="alpha/beta hydrolase"/>
    <property type="match status" value="1"/>
</dbReference>
<dbReference type="InterPro" id="IPR052920">
    <property type="entry name" value="DNA-binding_regulatory"/>
</dbReference>
<dbReference type="PANTHER" id="PTHR43358:SF4">
    <property type="entry name" value="ALPHA_BETA HYDROLASE FOLD-1 DOMAIN-CONTAINING PROTEIN"/>
    <property type="match status" value="1"/>
</dbReference>
<feature type="domain" description="Serine aminopeptidase S33" evidence="2">
    <location>
        <begin position="93"/>
        <end position="212"/>
    </location>
</feature>
<organism evidence="3 4">
    <name type="scientific">Anaerobacillus arseniciselenatis</name>
    <dbReference type="NCBI Taxonomy" id="85682"/>
    <lineage>
        <taxon>Bacteria</taxon>
        <taxon>Bacillati</taxon>
        <taxon>Bacillota</taxon>
        <taxon>Bacilli</taxon>
        <taxon>Bacillales</taxon>
        <taxon>Bacillaceae</taxon>
        <taxon>Anaerobacillus</taxon>
    </lineage>
</organism>
<dbReference type="EMBL" id="MLQQ01000013">
    <property type="protein sequence ID" value="OIJ13788.1"/>
    <property type="molecule type" value="Genomic_DNA"/>
</dbReference>
<dbReference type="RefSeq" id="WP_071312898.1">
    <property type="nucleotide sequence ID" value="NZ_MLQQ01000013.1"/>
</dbReference>
<evidence type="ECO:0000256" key="1">
    <source>
        <dbReference type="SAM" id="Phobius"/>
    </source>
</evidence>
<sequence>MAVIQQTKSRPMRYRKKIIISLSLLLFISMLMVVTISIYVGQNLTQPERREITQFPTDFGLIYEDVSFLSKKDDLSLSGWWVPAQNDGVEVEAEHTVIFAHGYGDVRTQEKITTLQLAKRLTNEGYHVLLFDFRGSGKSDGELVTIGQFEKDDLLGATSFVKEEKGSEKISVIGWSMGAVTAILAMTESDDIRAVVADSPFADLEEYLTENLPYWSGLPSFPFTSLIINIIPHLSGIVAEEVSPYQAVENIGEDRLFLIHSTDDEPIPYSNSERIFGAIPNTEQVELWVTEGGGHIESYLTDKLEYEERVLAFLQNE</sequence>
<comment type="caution">
    <text evidence="3">The sequence shown here is derived from an EMBL/GenBank/DDBJ whole genome shotgun (WGS) entry which is preliminary data.</text>
</comment>
<evidence type="ECO:0000259" key="2">
    <source>
        <dbReference type="Pfam" id="PF12146"/>
    </source>
</evidence>
<protein>
    <recommendedName>
        <fullName evidence="2">Serine aminopeptidase S33 domain-containing protein</fullName>
    </recommendedName>
</protein>
<dbReference type="Pfam" id="PF12146">
    <property type="entry name" value="Hydrolase_4"/>
    <property type="match status" value="1"/>
</dbReference>
<dbReference type="InterPro" id="IPR022742">
    <property type="entry name" value="Hydrolase_4"/>
</dbReference>
<keyword evidence="1" id="KW-1133">Transmembrane helix</keyword>
<keyword evidence="1" id="KW-0472">Membrane</keyword>
<accession>A0A1S2LMN1</accession>
<dbReference type="SUPFAM" id="SSF53474">
    <property type="entry name" value="alpha/beta-Hydrolases"/>
    <property type="match status" value="1"/>
</dbReference>
<keyword evidence="1" id="KW-0812">Transmembrane</keyword>
<dbReference type="PANTHER" id="PTHR43358">
    <property type="entry name" value="ALPHA/BETA-HYDROLASE"/>
    <property type="match status" value="1"/>
</dbReference>
<gene>
    <name evidence="3" type="ORF">BKP35_08385</name>
</gene>
<evidence type="ECO:0000313" key="3">
    <source>
        <dbReference type="EMBL" id="OIJ13788.1"/>
    </source>
</evidence>
<feature type="transmembrane region" description="Helical" evidence="1">
    <location>
        <begin position="18"/>
        <end position="40"/>
    </location>
</feature>
<evidence type="ECO:0000313" key="4">
    <source>
        <dbReference type="Proteomes" id="UP000180098"/>
    </source>
</evidence>
<dbReference type="OrthoDB" id="9776685at2"/>
<dbReference type="InterPro" id="IPR029058">
    <property type="entry name" value="AB_hydrolase_fold"/>
</dbReference>